<evidence type="ECO:0000313" key="2">
    <source>
        <dbReference type="EMBL" id="KAB2606161.1"/>
    </source>
</evidence>
<dbReference type="EMBL" id="SMOL01000559">
    <property type="protein sequence ID" value="KAB2606161.1"/>
    <property type="molecule type" value="Genomic_DNA"/>
</dbReference>
<protein>
    <submittedName>
        <fullName evidence="2">Phosphoribulokinase</fullName>
    </submittedName>
</protein>
<comment type="caution">
    <text evidence="2">The sequence shown here is derived from an EMBL/GenBank/DDBJ whole genome shotgun (WGS) entry which is preliminary data.</text>
</comment>
<proteinExistence type="predicted"/>
<reference evidence="3" key="2">
    <citation type="submission" date="2019-10" db="EMBL/GenBank/DDBJ databases">
        <title>A de novo genome assembly of a pear dwarfing rootstock.</title>
        <authorList>
            <person name="Wang F."/>
            <person name="Wang J."/>
            <person name="Li S."/>
            <person name="Zhang Y."/>
            <person name="Fang M."/>
            <person name="Ma L."/>
            <person name="Zhao Y."/>
            <person name="Jiang S."/>
        </authorList>
    </citation>
    <scope>NUCLEOTIDE SEQUENCE [LARGE SCALE GENOMIC DNA]</scope>
</reference>
<evidence type="ECO:0000313" key="3">
    <source>
        <dbReference type="Proteomes" id="UP000327157"/>
    </source>
</evidence>
<reference evidence="2 3" key="1">
    <citation type="submission" date="2019-09" db="EMBL/GenBank/DDBJ databases">
        <authorList>
            <person name="Ou C."/>
        </authorList>
    </citation>
    <scope>NUCLEOTIDE SEQUENCE [LARGE SCALE GENOMIC DNA]</scope>
    <source>
        <strain evidence="2">S2</strain>
        <tissue evidence="2">Leaf</tissue>
    </source>
</reference>
<keyword evidence="3" id="KW-1185">Reference proteome</keyword>
<evidence type="ECO:0000256" key="1">
    <source>
        <dbReference type="SAM" id="MobiDB-lite"/>
    </source>
</evidence>
<dbReference type="GO" id="GO:0016301">
    <property type="term" value="F:kinase activity"/>
    <property type="evidence" value="ECO:0007669"/>
    <property type="project" value="UniProtKB-KW"/>
</dbReference>
<keyword evidence="2" id="KW-0808">Transferase</keyword>
<name>A0A5N5FX30_9ROSA</name>
<dbReference type="Proteomes" id="UP000327157">
    <property type="component" value="Chromosome 11"/>
</dbReference>
<sequence length="110" mass="12362">MSSSPSKYQILPQSSFNQPEPPQDAQTANNPSRNLQPQNLSWSISIPFSDIAKAIRLQLVHQQHHDGDMLGCYHSLDRTGRKKKGAKTLDLRANDFDLTLDPIAYLFLVS</sequence>
<gene>
    <name evidence="2" type="ORF">D8674_005878</name>
</gene>
<reference evidence="2 3" key="3">
    <citation type="submission" date="2019-11" db="EMBL/GenBank/DDBJ databases">
        <title>A de novo genome assembly of a pear dwarfing rootstock.</title>
        <authorList>
            <person name="Wang F."/>
            <person name="Wang J."/>
            <person name="Li S."/>
            <person name="Zhang Y."/>
            <person name="Fang M."/>
            <person name="Ma L."/>
            <person name="Zhao Y."/>
            <person name="Jiang S."/>
        </authorList>
    </citation>
    <scope>NUCLEOTIDE SEQUENCE [LARGE SCALE GENOMIC DNA]</scope>
    <source>
        <strain evidence="2">S2</strain>
        <tissue evidence="2">Leaf</tissue>
    </source>
</reference>
<keyword evidence="2" id="KW-0418">Kinase</keyword>
<accession>A0A5N5FX30</accession>
<feature type="region of interest" description="Disordered" evidence="1">
    <location>
        <begin position="1"/>
        <end position="38"/>
    </location>
</feature>
<organism evidence="2 3">
    <name type="scientific">Pyrus ussuriensis x Pyrus communis</name>
    <dbReference type="NCBI Taxonomy" id="2448454"/>
    <lineage>
        <taxon>Eukaryota</taxon>
        <taxon>Viridiplantae</taxon>
        <taxon>Streptophyta</taxon>
        <taxon>Embryophyta</taxon>
        <taxon>Tracheophyta</taxon>
        <taxon>Spermatophyta</taxon>
        <taxon>Magnoliopsida</taxon>
        <taxon>eudicotyledons</taxon>
        <taxon>Gunneridae</taxon>
        <taxon>Pentapetalae</taxon>
        <taxon>rosids</taxon>
        <taxon>fabids</taxon>
        <taxon>Rosales</taxon>
        <taxon>Rosaceae</taxon>
        <taxon>Amygdaloideae</taxon>
        <taxon>Maleae</taxon>
        <taxon>Pyrus</taxon>
    </lineage>
</organism>
<dbReference type="AlphaFoldDB" id="A0A5N5FX30"/>